<evidence type="ECO:0000313" key="5">
    <source>
        <dbReference type="Proteomes" id="UP001590950"/>
    </source>
</evidence>
<evidence type="ECO:0000256" key="1">
    <source>
        <dbReference type="ARBA" id="ARBA00002343"/>
    </source>
</evidence>
<feature type="domain" description="CTLH" evidence="3">
    <location>
        <begin position="92"/>
        <end position="149"/>
    </location>
</feature>
<gene>
    <name evidence="4" type="ORF">N7G274_007338</name>
</gene>
<accession>A0ABR4A234</accession>
<dbReference type="SMART" id="SM00757">
    <property type="entry name" value="CRA"/>
    <property type="match status" value="1"/>
</dbReference>
<proteinExistence type="predicted"/>
<dbReference type="PANTHER" id="PTHR12864">
    <property type="entry name" value="RAN BINDING PROTEIN 9-RELATED"/>
    <property type="match status" value="1"/>
</dbReference>
<organism evidence="4 5">
    <name type="scientific">Stereocaulon virgatum</name>
    <dbReference type="NCBI Taxonomy" id="373712"/>
    <lineage>
        <taxon>Eukaryota</taxon>
        <taxon>Fungi</taxon>
        <taxon>Dikarya</taxon>
        <taxon>Ascomycota</taxon>
        <taxon>Pezizomycotina</taxon>
        <taxon>Lecanoromycetes</taxon>
        <taxon>OSLEUM clade</taxon>
        <taxon>Lecanoromycetidae</taxon>
        <taxon>Lecanorales</taxon>
        <taxon>Lecanorineae</taxon>
        <taxon>Stereocaulaceae</taxon>
        <taxon>Stereocaulon</taxon>
    </lineage>
</organism>
<feature type="region of interest" description="Disordered" evidence="2">
    <location>
        <begin position="255"/>
        <end position="291"/>
    </location>
</feature>
<dbReference type="InterPro" id="IPR006595">
    <property type="entry name" value="CTLH_C"/>
</dbReference>
<dbReference type="InterPro" id="IPR006594">
    <property type="entry name" value="LisH"/>
</dbReference>
<dbReference type="InterPro" id="IPR024964">
    <property type="entry name" value="CTLH/CRA"/>
</dbReference>
<dbReference type="PROSITE" id="PS50896">
    <property type="entry name" value="LISH"/>
    <property type="match status" value="1"/>
</dbReference>
<dbReference type="SMART" id="SM00668">
    <property type="entry name" value="CTLH"/>
    <property type="match status" value="1"/>
</dbReference>
<evidence type="ECO:0000256" key="2">
    <source>
        <dbReference type="SAM" id="MobiDB-lite"/>
    </source>
</evidence>
<dbReference type="Proteomes" id="UP001590950">
    <property type="component" value="Unassembled WGS sequence"/>
</dbReference>
<dbReference type="Pfam" id="PF10607">
    <property type="entry name" value="CTLH"/>
    <property type="match status" value="1"/>
</dbReference>
<dbReference type="InterPro" id="IPR013144">
    <property type="entry name" value="CRA_dom"/>
</dbReference>
<dbReference type="SMART" id="SM00667">
    <property type="entry name" value="LisH"/>
    <property type="match status" value="1"/>
</dbReference>
<name>A0ABR4A234_9LECA</name>
<comment type="function">
    <text evidence="1">Involved in the proteasome-dependent degradation of fructose-1,6-bisphosphatase.</text>
</comment>
<evidence type="ECO:0000313" key="4">
    <source>
        <dbReference type="EMBL" id="KAL2039935.1"/>
    </source>
</evidence>
<feature type="region of interest" description="Disordered" evidence="2">
    <location>
        <begin position="19"/>
        <end position="40"/>
    </location>
</feature>
<protein>
    <recommendedName>
        <fullName evidence="3">CTLH domain-containing protein</fullName>
    </recommendedName>
</protein>
<reference evidence="4 5" key="1">
    <citation type="submission" date="2024-09" db="EMBL/GenBank/DDBJ databases">
        <title>Rethinking Asexuality: The Enigmatic Case of Functional Sexual Genes in Lepraria (Stereocaulaceae).</title>
        <authorList>
            <person name="Doellman M."/>
            <person name="Sun Y."/>
            <person name="Barcenas-Pena A."/>
            <person name="Lumbsch H.T."/>
            <person name="Grewe F."/>
        </authorList>
    </citation>
    <scope>NUCLEOTIDE SEQUENCE [LARGE SCALE GENOMIC DNA]</scope>
    <source>
        <strain evidence="4 5">Mercado 3170</strain>
    </source>
</reference>
<evidence type="ECO:0000259" key="3">
    <source>
        <dbReference type="PROSITE" id="PS50897"/>
    </source>
</evidence>
<keyword evidence="5" id="KW-1185">Reference proteome</keyword>
<sequence length="291" mass="31996">MSDPSVFLDVLRSRVREHALTSPSRRVPMTSSTTSTATPPHHVFQQGLEEVKLSKTDLNAVIMDYLISEGYPSAAQKFAHEANIEPALDVDSIQERVEIREAIDSGDIQTAIEKINELNPLVLDRDSALHFALLRLQLIELIRKATATQDGDITPALTFATTHLAPRAPTNPEFLEDLERTMALLIFPPDTLAPPLAALLDPALRQEVAQRVNQALLLSQGERTKATLYDLVNHRSWAHQKALEAKKELPERMDLGLDPAQNGHEGSPNGAPPSHQHNGQGDAMATGWGPY</sequence>
<dbReference type="EMBL" id="JBEFKJ010000023">
    <property type="protein sequence ID" value="KAL2039935.1"/>
    <property type="molecule type" value="Genomic_DNA"/>
</dbReference>
<dbReference type="Pfam" id="PF08513">
    <property type="entry name" value="LisH"/>
    <property type="match status" value="1"/>
</dbReference>
<comment type="caution">
    <text evidence="4">The sequence shown here is derived from an EMBL/GenBank/DDBJ whole genome shotgun (WGS) entry which is preliminary data.</text>
</comment>
<dbReference type="PROSITE" id="PS50897">
    <property type="entry name" value="CTLH"/>
    <property type="match status" value="1"/>
</dbReference>
<dbReference type="InterPro" id="IPR050618">
    <property type="entry name" value="Ubq-SigPath_Reg"/>
</dbReference>